<evidence type="ECO:0000313" key="1">
    <source>
        <dbReference type="EMBL" id="KYD23171.1"/>
    </source>
</evidence>
<dbReference type="Proteomes" id="UP000075683">
    <property type="component" value="Unassembled WGS sequence"/>
</dbReference>
<proteinExistence type="predicted"/>
<organism evidence="1 2">
    <name type="scientific">Caldibacillus debilis</name>
    <dbReference type="NCBI Taxonomy" id="301148"/>
    <lineage>
        <taxon>Bacteria</taxon>
        <taxon>Bacillati</taxon>
        <taxon>Bacillota</taxon>
        <taxon>Bacilli</taxon>
        <taxon>Bacillales</taxon>
        <taxon>Bacillaceae</taxon>
        <taxon>Caldibacillus</taxon>
    </lineage>
</organism>
<sequence length="40" mass="4710">MGKGRCFYEDIDPEVKEGCHAWLRNHQTKKGEDKQLSLFD</sequence>
<name>A0A150MFB9_9BACI</name>
<evidence type="ECO:0000313" key="2">
    <source>
        <dbReference type="Proteomes" id="UP000075683"/>
    </source>
</evidence>
<dbReference type="AlphaFoldDB" id="A0A150MFB9"/>
<protein>
    <submittedName>
        <fullName evidence="1">Uncharacterized protein</fullName>
    </submittedName>
</protein>
<gene>
    <name evidence="1" type="ORF">B4135_0994</name>
</gene>
<accession>A0A150MFB9</accession>
<comment type="caution">
    <text evidence="1">The sequence shown here is derived from an EMBL/GenBank/DDBJ whole genome shotgun (WGS) entry which is preliminary data.</text>
</comment>
<reference evidence="1 2" key="1">
    <citation type="submission" date="2016-01" db="EMBL/GenBank/DDBJ databases">
        <title>Draft Genome Sequences of Seven Thermophilic Sporeformers Isolated from Foods.</title>
        <authorList>
            <person name="Berendsen E.M."/>
            <person name="Wells-Bennik M.H."/>
            <person name="Krawcyk A.O."/>
            <person name="De Jong A."/>
            <person name="Holsappel S."/>
            <person name="Eijlander R.T."/>
            <person name="Kuipers O.P."/>
        </authorList>
    </citation>
    <scope>NUCLEOTIDE SEQUENCE [LARGE SCALE GENOMIC DNA]</scope>
    <source>
        <strain evidence="1 2">B4135</strain>
    </source>
</reference>
<dbReference type="EMBL" id="LQYT01000001">
    <property type="protein sequence ID" value="KYD23171.1"/>
    <property type="molecule type" value="Genomic_DNA"/>
</dbReference>